<feature type="transmembrane region" description="Helical" evidence="1">
    <location>
        <begin position="48"/>
        <end position="66"/>
    </location>
</feature>
<keyword evidence="1" id="KW-1133">Transmembrane helix</keyword>
<accession>C1CWB1</accession>
<feature type="transmembrane region" description="Helical" evidence="1">
    <location>
        <begin position="112"/>
        <end position="137"/>
    </location>
</feature>
<evidence type="ECO:0000256" key="1">
    <source>
        <dbReference type="SAM" id="Phobius"/>
    </source>
</evidence>
<dbReference type="AlphaFoldDB" id="C1CWB1"/>
<dbReference type="HOGENOM" id="CLU_1501137_0_0_0"/>
<evidence type="ECO:0000313" key="3">
    <source>
        <dbReference type="Proteomes" id="UP000002208"/>
    </source>
</evidence>
<dbReference type="Proteomes" id="UP000002208">
    <property type="component" value="Chromosome"/>
</dbReference>
<proteinExistence type="predicted"/>
<reference evidence="2 3" key="1">
    <citation type="journal article" date="2009" name="PLoS Genet.">
        <title>Alliance of proteomics and genomics to unravel the specificities of Sahara bacterium Deinococcus deserti.</title>
        <authorList>
            <person name="de Groot A."/>
            <person name="Dulermo R."/>
            <person name="Ortet P."/>
            <person name="Blanchard L."/>
            <person name="Guerin P."/>
            <person name="Fernandez B."/>
            <person name="Vacherie B."/>
            <person name="Dossat C."/>
            <person name="Jolivet E."/>
            <person name="Siguier P."/>
            <person name="Chandler M."/>
            <person name="Barakat M."/>
            <person name="Dedieu A."/>
            <person name="Barbe V."/>
            <person name="Heulin T."/>
            <person name="Sommer S."/>
            <person name="Achouak W."/>
            <person name="Armengaud J."/>
        </authorList>
    </citation>
    <scope>NUCLEOTIDE SEQUENCE [LARGE SCALE GENOMIC DNA]</scope>
    <source>
        <strain evidence="3">DSM 17065 / CIP 109153 / LMG 22923 / VCD115</strain>
    </source>
</reference>
<keyword evidence="1" id="KW-0812">Transmembrane</keyword>
<gene>
    <name evidence="2" type="ordered locus">Deide_15202</name>
</gene>
<feature type="transmembrane region" description="Helical" evidence="1">
    <location>
        <begin position="149"/>
        <end position="170"/>
    </location>
</feature>
<organism evidence="2 3">
    <name type="scientific">Deinococcus deserti (strain DSM 17065 / CIP 109153 / LMG 22923 / VCD115)</name>
    <dbReference type="NCBI Taxonomy" id="546414"/>
    <lineage>
        <taxon>Bacteria</taxon>
        <taxon>Thermotogati</taxon>
        <taxon>Deinococcota</taxon>
        <taxon>Deinococci</taxon>
        <taxon>Deinococcales</taxon>
        <taxon>Deinococcaceae</taxon>
        <taxon>Deinococcus</taxon>
    </lineage>
</organism>
<dbReference type="STRING" id="546414.Deide_15202"/>
<dbReference type="EMBL" id="CP001114">
    <property type="protein sequence ID" value="ACO46478.1"/>
    <property type="molecule type" value="Genomic_DNA"/>
</dbReference>
<dbReference type="PaxDb" id="546414-Deide_15202"/>
<name>C1CWB1_DEIDV</name>
<keyword evidence="1" id="KW-0472">Membrane</keyword>
<sequence length="179" mass="19940">MMPEEWHQGMKHEAESVPDGQWARETRWAAWWAGRTYELRQVLTRKPLGELLLVLLLPYLILLPGLDRVGNIYSQGVFLLLFGLLAGLNAGGATLFLLLWTARYAWSDRAPWALAVTASAMTLSLMPLALALVQLRVQGPAPALSPARVMGGTVVLLAVLWAFAWAIQVLKRSRVRRKT</sequence>
<protein>
    <submittedName>
        <fullName evidence="2">Uncharacterized protein</fullName>
    </submittedName>
</protein>
<dbReference type="RefSeq" id="WP_012693601.1">
    <property type="nucleotide sequence ID" value="NC_012526.1"/>
</dbReference>
<feature type="transmembrane region" description="Helical" evidence="1">
    <location>
        <begin position="78"/>
        <end position="100"/>
    </location>
</feature>
<evidence type="ECO:0000313" key="2">
    <source>
        <dbReference type="EMBL" id="ACO46478.1"/>
    </source>
</evidence>
<keyword evidence="3" id="KW-1185">Reference proteome</keyword>
<dbReference type="KEGG" id="ddr:Deide_15202"/>